<feature type="compositionally biased region" description="Polar residues" evidence="1">
    <location>
        <begin position="334"/>
        <end position="345"/>
    </location>
</feature>
<sequence>MNETPTQVHRPRLASLALASVRDAPLVESLATADGGPKLPDSPATAPTYLGVRPDNTPPWSHILGDNLYVVVKGSDTKTDDGRLQPDGKLNMTIMEGTRLLESVDIAGLVDEALAARRGAERVGVMPAVEQLPIFGITREALLALRYKSRSGEARRIQLRLKSASDCRQIVSAFERRGMEFQEQRPQTSRPNTGRPPTAGAASDRPFTGHASSPYFEPVKSPPKPIVLTPQTIEGGILSQSPKRSAHEAFGTSESQAMSPHFFSRDEAIAPREISPERPPTSLIYRSNTTPFQHSQYGMTMPQQPSFERPSSSSKIATVEAIRRAVEEDAAHSRPTTGKQPQYANESWPPAVSQAERSALGSSSNNGTRPSTGLSPTDICTVPPPDSQEFALPPKRELPFERPDSRRESDRTSSRPNSSALTMPPLPKPKLVKENQNISPRKGSVLQIEEQTKMRAFPASPPKGASVADQNAQGLRPRTTATDHFSGQPSWGREQQAKSACTPMPGLTADRAVNGSKLPHYHPLAERSPNKVSRVSSLVDAPHEIDDSPPRPLSPSKTLYQASDPQDPSDSATASLRILGRHDPHEVSVEEYATQSREERQAALETFMLANLENPAFAKLCEDVENCWRRIALGL</sequence>
<dbReference type="AlphaFoldDB" id="A0A3M7BPT5"/>
<protein>
    <submittedName>
        <fullName evidence="2">Uncharacterized protein</fullName>
    </submittedName>
</protein>
<evidence type="ECO:0000313" key="2">
    <source>
        <dbReference type="EMBL" id="RMY41530.1"/>
    </source>
</evidence>
<organism evidence="2 3">
    <name type="scientific">Hortaea werneckii</name>
    <name type="common">Black yeast</name>
    <name type="synonym">Cladosporium werneckii</name>
    <dbReference type="NCBI Taxonomy" id="91943"/>
    <lineage>
        <taxon>Eukaryota</taxon>
        <taxon>Fungi</taxon>
        <taxon>Dikarya</taxon>
        <taxon>Ascomycota</taxon>
        <taxon>Pezizomycotina</taxon>
        <taxon>Dothideomycetes</taxon>
        <taxon>Dothideomycetidae</taxon>
        <taxon>Mycosphaerellales</taxon>
        <taxon>Teratosphaeriaceae</taxon>
        <taxon>Hortaea</taxon>
    </lineage>
</organism>
<gene>
    <name evidence="2" type="ORF">D0866_00544</name>
</gene>
<feature type="compositionally biased region" description="Polar residues" evidence="1">
    <location>
        <begin position="360"/>
        <end position="375"/>
    </location>
</feature>
<feature type="compositionally biased region" description="Polar residues" evidence="1">
    <location>
        <begin position="468"/>
        <end position="489"/>
    </location>
</feature>
<evidence type="ECO:0000256" key="1">
    <source>
        <dbReference type="SAM" id="MobiDB-lite"/>
    </source>
</evidence>
<dbReference type="GO" id="GO:0007131">
    <property type="term" value="P:reciprocal meiotic recombination"/>
    <property type="evidence" value="ECO:0007669"/>
    <property type="project" value="InterPro"/>
</dbReference>
<dbReference type="InterPro" id="IPR004354">
    <property type="entry name" value="Meiotic_Rec114"/>
</dbReference>
<name>A0A3M7BPT5_HORWE</name>
<accession>A0A3M7BPT5</accession>
<proteinExistence type="predicted"/>
<dbReference type="Proteomes" id="UP000276864">
    <property type="component" value="Unassembled WGS sequence"/>
</dbReference>
<reference evidence="2 3" key="1">
    <citation type="journal article" date="2018" name="BMC Genomics">
        <title>Genomic evidence for intraspecific hybridization in a clonal and extremely halotolerant yeast.</title>
        <authorList>
            <person name="Gostincar C."/>
            <person name="Stajich J.E."/>
            <person name="Zupancic J."/>
            <person name="Zalar P."/>
            <person name="Gunde-Cimerman N."/>
        </authorList>
    </citation>
    <scope>NUCLEOTIDE SEQUENCE [LARGE SCALE GENOMIC DNA]</scope>
    <source>
        <strain evidence="2 3">EXF-6651</strain>
    </source>
</reference>
<feature type="compositionally biased region" description="Basic and acidic residues" evidence="1">
    <location>
        <begin position="394"/>
        <end position="413"/>
    </location>
</feature>
<evidence type="ECO:0000313" key="3">
    <source>
        <dbReference type="Proteomes" id="UP000276864"/>
    </source>
</evidence>
<feature type="region of interest" description="Disordered" evidence="1">
    <location>
        <begin position="327"/>
        <end position="572"/>
    </location>
</feature>
<feature type="compositionally biased region" description="Polar residues" evidence="1">
    <location>
        <begin position="555"/>
        <end position="572"/>
    </location>
</feature>
<dbReference type="EMBL" id="QWIM01000026">
    <property type="protein sequence ID" value="RMY41530.1"/>
    <property type="molecule type" value="Genomic_DNA"/>
</dbReference>
<dbReference type="Pfam" id="PF03525">
    <property type="entry name" value="Meiotic_rec114"/>
    <property type="match status" value="1"/>
</dbReference>
<feature type="region of interest" description="Disordered" evidence="1">
    <location>
        <begin position="175"/>
        <end position="260"/>
    </location>
</feature>
<comment type="caution">
    <text evidence="2">The sequence shown here is derived from an EMBL/GenBank/DDBJ whole genome shotgun (WGS) entry which is preliminary data.</text>
</comment>